<name>A0A7X0MIX0_9SPHI</name>
<dbReference type="GO" id="GO:1990281">
    <property type="term" value="C:efflux pump complex"/>
    <property type="evidence" value="ECO:0007669"/>
    <property type="project" value="TreeGrafter"/>
</dbReference>
<dbReference type="NCBIfam" id="TIGR01730">
    <property type="entry name" value="RND_mfp"/>
    <property type="match status" value="1"/>
</dbReference>
<dbReference type="InterPro" id="IPR058625">
    <property type="entry name" value="MdtA-like_BSH"/>
</dbReference>
<feature type="domain" description="YknX-like beta-barrel" evidence="5">
    <location>
        <begin position="237"/>
        <end position="313"/>
    </location>
</feature>
<dbReference type="Gene3D" id="2.40.420.20">
    <property type="match status" value="1"/>
</dbReference>
<dbReference type="Gene3D" id="1.10.287.470">
    <property type="entry name" value="Helix hairpin bin"/>
    <property type="match status" value="1"/>
</dbReference>
<evidence type="ECO:0000313" key="7">
    <source>
        <dbReference type="Proteomes" id="UP000521017"/>
    </source>
</evidence>
<dbReference type="Gene3D" id="2.40.50.100">
    <property type="match status" value="1"/>
</dbReference>
<dbReference type="RefSeq" id="WP_184625140.1">
    <property type="nucleotide sequence ID" value="NZ_JACHCC010000006.1"/>
</dbReference>
<dbReference type="InterPro" id="IPR006143">
    <property type="entry name" value="RND_pump_MFP"/>
</dbReference>
<dbReference type="EMBL" id="JACHCC010000006">
    <property type="protein sequence ID" value="MBB6500386.1"/>
    <property type="molecule type" value="Genomic_DNA"/>
</dbReference>
<feature type="region of interest" description="Disordered" evidence="2">
    <location>
        <begin position="356"/>
        <end position="378"/>
    </location>
</feature>
<evidence type="ECO:0000259" key="5">
    <source>
        <dbReference type="Pfam" id="PF25990"/>
    </source>
</evidence>
<dbReference type="PRINTS" id="PR01490">
    <property type="entry name" value="RTXTOXIND"/>
</dbReference>
<feature type="domain" description="YknX-like C-terminal permuted SH3-like" evidence="4">
    <location>
        <begin position="384"/>
        <end position="443"/>
    </location>
</feature>
<evidence type="ECO:0000256" key="2">
    <source>
        <dbReference type="SAM" id="MobiDB-lite"/>
    </source>
</evidence>
<dbReference type="Pfam" id="PF25990">
    <property type="entry name" value="Beta-barrel_YknX"/>
    <property type="match status" value="1"/>
</dbReference>
<comment type="similarity">
    <text evidence="1">Belongs to the membrane fusion protein (MFP) (TC 8.A.1) family.</text>
</comment>
<dbReference type="AlphaFoldDB" id="A0A7X0MIX0"/>
<dbReference type="Pfam" id="PF25917">
    <property type="entry name" value="BSH_RND"/>
    <property type="match status" value="1"/>
</dbReference>
<protein>
    <submittedName>
        <fullName evidence="6">HlyD family secretion protein</fullName>
    </submittedName>
</protein>
<accession>A0A7X0MIX0</accession>
<dbReference type="Proteomes" id="UP000521017">
    <property type="component" value="Unassembled WGS sequence"/>
</dbReference>
<reference evidence="6 7" key="1">
    <citation type="submission" date="2020-08" db="EMBL/GenBank/DDBJ databases">
        <title>Genomic Encyclopedia of Type Strains, Phase IV (KMG-V): Genome sequencing to study the core and pangenomes of soil and plant-associated prokaryotes.</title>
        <authorList>
            <person name="Whitman W."/>
        </authorList>
    </citation>
    <scope>NUCLEOTIDE SEQUENCE [LARGE SCALE GENOMIC DNA]</scope>
    <source>
        <strain evidence="6 7">M2T3</strain>
    </source>
</reference>
<evidence type="ECO:0000259" key="4">
    <source>
        <dbReference type="Pfam" id="PF25989"/>
    </source>
</evidence>
<organism evidence="6 7">
    <name type="scientific">Pedobacter cryoconitis</name>
    <dbReference type="NCBI Taxonomy" id="188932"/>
    <lineage>
        <taxon>Bacteria</taxon>
        <taxon>Pseudomonadati</taxon>
        <taxon>Bacteroidota</taxon>
        <taxon>Sphingobacteriia</taxon>
        <taxon>Sphingobacteriales</taxon>
        <taxon>Sphingobacteriaceae</taxon>
        <taxon>Pedobacter</taxon>
    </lineage>
</organism>
<dbReference type="SUPFAM" id="SSF111369">
    <property type="entry name" value="HlyD-like secretion proteins"/>
    <property type="match status" value="1"/>
</dbReference>
<evidence type="ECO:0000259" key="3">
    <source>
        <dbReference type="Pfam" id="PF25917"/>
    </source>
</evidence>
<evidence type="ECO:0000256" key="1">
    <source>
        <dbReference type="ARBA" id="ARBA00009477"/>
    </source>
</evidence>
<evidence type="ECO:0000313" key="6">
    <source>
        <dbReference type="EMBL" id="MBB6500386.1"/>
    </source>
</evidence>
<dbReference type="PANTHER" id="PTHR30469">
    <property type="entry name" value="MULTIDRUG RESISTANCE PROTEIN MDTA"/>
    <property type="match status" value="1"/>
</dbReference>
<comment type="caution">
    <text evidence="6">The sequence shown here is derived from an EMBL/GenBank/DDBJ whole genome shotgun (WGS) entry which is preliminary data.</text>
</comment>
<dbReference type="PANTHER" id="PTHR30469:SF33">
    <property type="entry name" value="SLR1207 PROTEIN"/>
    <property type="match status" value="1"/>
</dbReference>
<dbReference type="InterPro" id="IPR058637">
    <property type="entry name" value="YknX-like_C"/>
</dbReference>
<dbReference type="Gene3D" id="2.40.30.170">
    <property type="match status" value="1"/>
</dbReference>
<proteinExistence type="inferred from homology"/>
<dbReference type="GO" id="GO:0015562">
    <property type="term" value="F:efflux transmembrane transporter activity"/>
    <property type="evidence" value="ECO:0007669"/>
    <property type="project" value="TreeGrafter"/>
</dbReference>
<sequence length="457" mass="48710">MKLKHILITVGALVVLLVIGAMTGLIGGEKAEKVTIEKVITRNIVETVTASGKIKPETEVKLSSEVSGEVVELNVKEGDIVKKGQLLFKVRPDVLKSGYDRASASYSSQKASVGNAEEQLKQQQANFINQEAIYKRNVELFKKKVISVSEYDAAKAAYVTGKTNLDGAKQSLIAAKFNLAQMGASVQEASANLAKATVFSPVDGVISKLSVELGDRILGTAQFAGTEIMRISNLNSMEVNVDVNENDINRVNVGDKALIQVDAFEDKKFSGVVTEIASSSKDVGVATTTVDQVTNFVVKVRISADSYSGVKGGAKDLPSPFRPGLSATVDIQSSTVKSLSVPIMAVFVKGAAKDAAKDDKSSDDNGDGGDAGKDKQKSKLTDKAVKQYVYTYADGKVKKVEVTTGIQDDKYIQIKGGLKEGTEIVSGPYSTVQNKLKDGMKVEQEVKDQPAAKSGKK</sequence>
<dbReference type="InterPro" id="IPR058636">
    <property type="entry name" value="Beta-barrel_YknX"/>
</dbReference>
<gene>
    <name evidence="6" type="ORF">HDF25_002534</name>
</gene>
<dbReference type="Pfam" id="PF25989">
    <property type="entry name" value="YknX_C"/>
    <property type="match status" value="1"/>
</dbReference>
<feature type="domain" description="Multidrug resistance protein MdtA-like barrel-sandwich hybrid" evidence="3">
    <location>
        <begin position="60"/>
        <end position="218"/>
    </location>
</feature>